<dbReference type="GO" id="GO:0000785">
    <property type="term" value="C:chromatin"/>
    <property type="evidence" value="ECO:0007669"/>
    <property type="project" value="TreeGrafter"/>
</dbReference>
<dbReference type="Pfam" id="PF08074">
    <property type="entry name" value="CHDCT2"/>
    <property type="match status" value="1"/>
</dbReference>
<dbReference type="PANTHER" id="PTHR45623">
    <property type="entry name" value="CHROMODOMAIN-HELICASE-DNA-BINDING PROTEIN 3-RELATED-RELATED"/>
    <property type="match status" value="1"/>
</dbReference>
<accession>A0A5K3G275</accession>
<name>A0A5K3G275_MESCO</name>
<dbReference type="GO" id="GO:0003677">
    <property type="term" value="F:DNA binding"/>
    <property type="evidence" value="ECO:0007669"/>
    <property type="project" value="InterPro"/>
</dbReference>
<feature type="region of interest" description="Disordered" evidence="2">
    <location>
        <begin position="140"/>
        <end position="163"/>
    </location>
</feature>
<dbReference type="InterPro" id="IPR009462">
    <property type="entry name" value="CHD_II_SANT-like"/>
</dbReference>
<feature type="compositionally biased region" description="Basic and acidic residues" evidence="2">
    <location>
        <begin position="198"/>
        <end position="207"/>
    </location>
</feature>
<evidence type="ECO:0000256" key="2">
    <source>
        <dbReference type="SAM" id="MobiDB-lite"/>
    </source>
</evidence>
<organism evidence="4">
    <name type="scientific">Mesocestoides corti</name>
    <name type="common">Flatworm</name>
    <dbReference type="NCBI Taxonomy" id="53468"/>
    <lineage>
        <taxon>Eukaryota</taxon>
        <taxon>Metazoa</taxon>
        <taxon>Spiralia</taxon>
        <taxon>Lophotrochozoa</taxon>
        <taxon>Platyhelminthes</taxon>
        <taxon>Cestoda</taxon>
        <taxon>Eucestoda</taxon>
        <taxon>Cyclophyllidea</taxon>
        <taxon>Mesocestoididae</taxon>
        <taxon>Mesocestoides</taxon>
    </lineage>
</organism>
<evidence type="ECO:0000259" key="3">
    <source>
        <dbReference type="SMART" id="SM01146"/>
    </source>
</evidence>
<dbReference type="InterPro" id="IPR012957">
    <property type="entry name" value="CHD_C2"/>
</dbReference>
<evidence type="ECO:0000256" key="1">
    <source>
        <dbReference type="ARBA" id="ARBA00023242"/>
    </source>
</evidence>
<dbReference type="WBParaSite" id="MCU_013092-RA">
    <property type="protein sequence ID" value="MCU_013092-RA"/>
    <property type="gene ID" value="MCU_013092"/>
</dbReference>
<feature type="region of interest" description="Disordered" evidence="2">
    <location>
        <begin position="179"/>
        <end position="207"/>
    </location>
</feature>
<evidence type="ECO:0000313" key="4">
    <source>
        <dbReference type="WBParaSite" id="MCU_013092-RA"/>
    </source>
</evidence>
<feature type="region of interest" description="Disordered" evidence="2">
    <location>
        <begin position="525"/>
        <end position="561"/>
    </location>
</feature>
<proteinExistence type="predicted"/>
<feature type="compositionally biased region" description="Basic and acidic residues" evidence="2">
    <location>
        <begin position="552"/>
        <end position="561"/>
    </location>
</feature>
<dbReference type="Gene3D" id="1.10.10.60">
    <property type="entry name" value="Homeodomain-like"/>
    <property type="match status" value="1"/>
</dbReference>
<dbReference type="PANTHER" id="PTHR45623:SF17">
    <property type="entry name" value="CHROMODOMAIN-HELICASE-DNA-BINDING PROTEIN 3-RELATED"/>
    <property type="match status" value="1"/>
</dbReference>
<reference evidence="4" key="1">
    <citation type="submission" date="2019-11" db="UniProtKB">
        <authorList>
            <consortium name="WormBaseParasite"/>
        </authorList>
    </citation>
    <scope>IDENTIFICATION</scope>
</reference>
<dbReference type="AlphaFoldDB" id="A0A5K3G275"/>
<dbReference type="SMART" id="SM01146">
    <property type="entry name" value="DUF1086"/>
    <property type="match status" value="1"/>
</dbReference>
<feature type="domain" description="CHD subfamily II SANT-like" evidence="3">
    <location>
        <begin position="3"/>
        <end position="141"/>
    </location>
</feature>
<dbReference type="GO" id="GO:0003682">
    <property type="term" value="F:chromatin binding"/>
    <property type="evidence" value="ECO:0007669"/>
    <property type="project" value="TreeGrafter"/>
</dbReference>
<dbReference type="GO" id="GO:0140658">
    <property type="term" value="F:ATP-dependent chromatin remodeler activity"/>
    <property type="evidence" value="ECO:0007669"/>
    <property type="project" value="TreeGrafter"/>
</dbReference>
<sequence length="561" mass="62540">MIGRRVRREREGKMPALLSRVNGQIEVLGFNIRQRRAFVNSVMRYGLPPADQNAYVSAWHSRDLKGKPEKVFRAYISLFMRHLCEPDSMNQETTTYSDGTPRDGIAHQPILSRIGIMALVRKKVQEFEQINGLYSIPSLKSTKTESAGTPKPVDALPDTPCRTPKPSVASLVVDEAASATQPLTVNTEGSNGNGCSDDASKASDKTEPMDIYTGENTVVDEAGCKDSLVLGGNLKIDEDAEKSGGGDKAAATMKEPMDVDSKTRNVEMKKEEGEEEAAAMSTKEAMDVVVGDSDAEVANEEDEVMIVNEEKTDKKPSFMFNIADGGFTELHTIWLNEQRALQENTGGYEIWHRKHDYWLLAGVVQHGYGRWQDIHNDPRFALVNEPFRSEQGKPNYLEIKNRFLARRFKLLEQALIIEEQLRRAAHQNIVCDPKDTVQSLNRRFNELECLAVAQQQVFAEALSGNKSLVPLLHRALTMMEDYLAEMKQDVSRLLTLVPRMPQVADRLNLSHTSLLTRLTQQLTAAKQAKMAQQQQQLGSSPTTPVDSSSGVVDEKQPEAKP</sequence>
<protein>
    <submittedName>
        <fullName evidence="4">DUF1086 domain-containing protein</fullName>
    </submittedName>
</protein>
<feature type="compositionally biased region" description="Low complexity" evidence="2">
    <location>
        <begin position="525"/>
        <end position="543"/>
    </location>
</feature>
<dbReference type="Pfam" id="PF06461">
    <property type="entry name" value="CHDII_SANT-like"/>
    <property type="match status" value="1"/>
</dbReference>
<dbReference type="GO" id="GO:0016887">
    <property type="term" value="F:ATP hydrolysis activity"/>
    <property type="evidence" value="ECO:0007669"/>
    <property type="project" value="TreeGrafter"/>
</dbReference>
<keyword evidence="1" id="KW-0539">Nucleus</keyword>
<dbReference type="GO" id="GO:0042393">
    <property type="term" value="F:histone binding"/>
    <property type="evidence" value="ECO:0007669"/>
    <property type="project" value="TreeGrafter"/>
</dbReference>
<dbReference type="GO" id="GO:0005634">
    <property type="term" value="C:nucleus"/>
    <property type="evidence" value="ECO:0007669"/>
    <property type="project" value="TreeGrafter"/>
</dbReference>
<feature type="compositionally biased region" description="Polar residues" evidence="2">
    <location>
        <begin position="179"/>
        <end position="194"/>
    </location>
</feature>